<protein>
    <recommendedName>
        <fullName evidence="4">Lipoprotein</fullName>
    </recommendedName>
</protein>
<name>A0ABR4XLY7_9PORP</name>
<keyword evidence="1" id="KW-0732">Signal</keyword>
<evidence type="ECO:0008006" key="4">
    <source>
        <dbReference type="Google" id="ProtNLM"/>
    </source>
</evidence>
<dbReference type="RefSeq" id="WP_152567476.1">
    <property type="nucleotide sequence ID" value="NZ_JQZV01000006.1"/>
</dbReference>
<accession>A0ABR4XLY7</accession>
<feature type="chain" id="PRO_5046028395" description="Lipoprotein" evidence="1">
    <location>
        <begin position="23"/>
        <end position="313"/>
    </location>
</feature>
<evidence type="ECO:0000256" key="1">
    <source>
        <dbReference type="SAM" id="SignalP"/>
    </source>
</evidence>
<dbReference type="EMBL" id="JQZV01000006">
    <property type="protein sequence ID" value="KGN92973.1"/>
    <property type="molecule type" value="Genomic_DNA"/>
</dbReference>
<gene>
    <name evidence="2" type="ORF">HQ43_03640</name>
</gene>
<dbReference type="PROSITE" id="PS51257">
    <property type="entry name" value="PROKAR_LIPOPROTEIN"/>
    <property type="match status" value="1"/>
</dbReference>
<keyword evidence="3" id="KW-1185">Reference proteome</keyword>
<organism evidence="2 3">
    <name type="scientific">Porphyromonas canoris</name>
    <dbReference type="NCBI Taxonomy" id="36875"/>
    <lineage>
        <taxon>Bacteria</taxon>
        <taxon>Pseudomonadati</taxon>
        <taxon>Bacteroidota</taxon>
        <taxon>Bacteroidia</taxon>
        <taxon>Bacteroidales</taxon>
        <taxon>Porphyromonadaceae</taxon>
        <taxon>Porphyromonas</taxon>
    </lineage>
</organism>
<sequence>MGRRIIYMLMLLLLVSSCGKKAGSKSDNEGETDSVTVSHDTKVSVLKELYYSEDVPSPPADRVLEMKNALLSNMDKLIPTDAIHCLYFLEGCVEGELFSVSEREASFLEAYSSAMYDQKENGIAPQDSILQKEKHYKEMGLDIVYTGEGSYEISAGEKFYEEIVKHLPDEYREIWSLSLKSRTFFNDAGVMVSWKELGELLAKYEAYATKNKDLFEVIVTMSRSYALVQAAYIYGLDNSPITEFENNEQLNSEVKTEYERFISSYPDSPTASLVRILLAEPKITEETFEKVKKARQELTYPLLTADMMQYSEE</sequence>
<feature type="signal peptide" evidence="1">
    <location>
        <begin position="1"/>
        <end position="22"/>
    </location>
</feature>
<evidence type="ECO:0000313" key="2">
    <source>
        <dbReference type="EMBL" id="KGN92973.1"/>
    </source>
</evidence>
<comment type="caution">
    <text evidence="2">The sequence shown here is derived from an EMBL/GenBank/DDBJ whole genome shotgun (WGS) entry which is preliminary data.</text>
</comment>
<reference evidence="2 3" key="1">
    <citation type="submission" date="2014-08" db="EMBL/GenBank/DDBJ databases">
        <title>Porphyromonas canoris strain:OH2762 Genome sequencing.</title>
        <authorList>
            <person name="Wallis C."/>
            <person name="Deusch O."/>
            <person name="O'Flynn C."/>
            <person name="Davis I."/>
            <person name="Jospin G."/>
            <person name="Darling A.E."/>
            <person name="Coil D.A."/>
            <person name="Alexiev A."/>
            <person name="Horsfall A."/>
            <person name="Kirkwood N."/>
            <person name="Harris S."/>
            <person name="Eisen J.A."/>
        </authorList>
    </citation>
    <scope>NUCLEOTIDE SEQUENCE [LARGE SCALE GENOMIC DNA]</scope>
    <source>
        <strain evidence="3">COT-108 OH2762</strain>
    </source>
</reference>
<proteinExistence type="predicted"/>
<evidence type="ECO:0000313" key="3">
    <source>
        <dbReference type="Proteomes" id="UP000030101"/>
    </source>
</evidence>
<dbReference type="Proteomes" id="UP000030101">
    <property type="component" value="Unassembled WGS sequence"/>
</dbReference>